<dbReference type="Gene3D" id="3.30.40.10">
    <property type="entry name" value="Zinc/RING finger domain, C3HC4 (zinc finger)"/>
    <property type="match status" value="1"/>
</dbReference>
<dbReference type="InterPro" id="IPR018957">
    <property type="entry name" value="Znf_C3HC4_RING-type"/>
</dbReference>
<organism evidence="11 12">
    <name type="scientific">Batrachochytrium salamandrivorans</name>
    <dbReference type="NCBI Taxonomy" id="1357716"/>
    <lineage>
        <taxon>Eukaryota</taxon>
        <taxon>Fungi</taxon>
        <taxon>Fungi incertae sedis</taxon>
        <taxon>Chytridiomycota</taxon>
        <taxon>Chytridiomycota incertae sedis</taxon>
        <taxon>Chytridiomycetes</taxon>
        <taxon>Rhizophydiales</taxon>
        <taxon>Rhizophydiales incertae sedis</taxon>
        <taxon>Batrachochytrium</taxon>
    </lineage>
</organism>
<dbReference type="InterPro" id="IPR058746">
    <property type="entry name" value="Znf_RING-type_Topors"/>
</dbReference>
<dbReference type="SUPFAM" id="SSF57850">
    <property type="entry name" value="RING/U-box"/>
    <property type="match status" value="1"/>
</dbReference>
<evidence type="ECO:0000259" key="10">
    <source>
        <dbReference type="PROSITE" id="PS50089"/>
    </source>
</evidence>
<evidence type="ECO:0000256" key="3">
    <source>
        <dbReference type="ARBA" id="ARBA00022679"/>
    </source>
</evidence>
<keyword evidence="7" id="KW-0805">Transcription regulation</keyword>
<keyword evidence="12" id="KW-1185">Reference proteome</keyword>
<dbReference type="EC" id="2.3.2.27" evidence="2"/>
<evidence type="ECO:0000256" key="5">
    <source>
        <dbReference type="ARBA" id="ARBA00022771"/>
    </source>
</evidence>
<dbReference type="EMBL" id="JAFCIX010000093">
    <property type="protein sequence ID" value="KAH6598928.1"/>
    <property type="molecule type" value="Genomic_DNA"/>
</dbReference>
<dbReference type="InterPro" id="IPR001841">
    <property type="entry name" value="Znf_RING"/>
</dbReference>
<protein>
    <recommendedName>
        <fullName evidence="2">RING-type E3 ubiquitin transferase</fullName>
        <ecNumber evidence="2">2.3.2.27</ecNumber>
    </recommendedName>
</protein>
<keyword evidence="3" id="KW-0808">Transferase</keyword>
<dbReference type="Pfam" id="PF26084">
    <property type="entry name" value="PWI_Topors"/>
    <property type="match status" value="1"/>
</dbReference>
<sequence length="269" mass="30960">MSDYLNDNVTLSCDPSYPSIDVRDQCPVCLDVPQDKALLDACLHAFCFECVLKWALISRQCPLCKQEFSFAIHSIQSDSEFTKHFFDPLKETHSVATPSLSSSTVRGAWRTSRQTNWRFRTTTLLSRENSRRSEFRARASSTTISAAKRRRKLIYQQGQRALSVGVSNQSKIKEFDSRAFKRYPEQLNKLIPWIHRELQVLLDDDDVDLIQNAILALFSRMELKSEEFKSILAEYLGEYSSHFMHELECFGASPFDMVAYDAVVQYEGP</sequence>
<dbReference type="PROSITE" id="PS00518">
    <property type="entry name" value="ZF_RING_1"/>
    <property type="match status" value="1"/>
</dbReference>
<proteinExistence type="predicted"/>
<reference evidence="11 12" key="1">
    <citation type="submission" date="2021-02" db="EMBL/GenBank/DDBJ databases">
        <title>Variation within the Batrachochytrium salamandrivorans European outbreak.</title>
        <authorList>
            <person name="Kelly M."/>
            <person name="Pasmans F."/>
            <person name="Shea T.P."/>
            <person name="Munoz J.F."/>
            <person name="Carranza S."/>
            <person name="Cuomo C.A."/>
            <person name="Martel A."/>
        </authorList>
    </citation>
    <scope>NUCLEOTIDE SEQUENCE [LARGE SCALE GENOMIC DNA]</scope>
    <source>
        <strain evidence="11 12">AMFP18/2</strain>
    </source>
</reference>
<evidence type="ECO:0000313" key="12">
    <source>
        <dbReference type="Proteomes" id="UP001648503"/>
    </source>
</evidence>
<dbReference type="Proteomes" id="UP001648503">
    <property type="component" value="Unassembled WGS sequence"/>
</dbReference>
<comment type="catalytic activity">
    <reaction evidence="1">
        <text>S-ubiquitinyl-[E2 ubiquitin-conjugating enzyme]-L-cysteine + [acceptor protein]-L-lysine = [E2 ubiquitin-conjugating enzyme]-L-cysteine + N(6)-ubiquitinyl-[acceptor protein]-L-lysine.</text>
        <dbReference type="EC" id="2.3.2.27"/>
    </reaction>
</comment>
<accession>A0ABQ8FIW3</accession>
<evidence type="ECO:0000256" key="9">
    <source>
        <dbReference type="PROSITE-ProRule" id="PRU00175"/>
    </source>
</evidence>
<keyword evidence="6" id="KW-0862">Zinc</keyword>
<dbReference type="CDD" id="cd16574">
    <property type="entry name" value="RING-HC_Topors"/>
    <property type="match status" value="1"/>
</dbReference>
<dbReference type="Pfam" id="PF00097">
    <property type="entry name" value="zf-C3HC4"/>
    <property type="match status" value="1"/>
</dbReference>
<comment type="caution">
    <text evidence="11">The sequence shown here is derived from an EMBL/GenBank/DDBJ whole genome shotgun (WGS) entry which is preliminary data.</text>
</comment>
<feature type="domain" description="RING-type" evidence="10">
    <location>
        <begin position="26"/>
        <end position="65"/>
    </location>
</feature>
<keyword evidence="4" id="KW-0479">Metal-binding</keyword>
<keyword evidence="8" id="KW-0804">Transcription</keyword>
<evidence type="ECO:0000256" key="7">
    <source>
        <dbReference type="ARBA" id="ARBA00023015"/>
    </source>
</evidence>
<dbReference type="InterPro" id="IPR058745">
    <property type="entry name" value="PWI_Topors"/>
</dbReference>
<gene>
    <name evidence="11" type="ORF">BASA50_003434</name>
</gene>
<dbReference type="InterPro" id="IPR013083">
    <property type="entry name" value="Znf_RING/FYVE/PHD"/>
</dbReference>
<evidence type="ECO:0000256" key="6">
    <source>
        <dbReference type="ARBA" id="ARBA00022833"/>
    </source>
</evidence>
<dbReference type="PANTHER" id="PTHR46077">
    <property type="entry name" value="E3 UBIQUITIN-PROTEIN LIGASE TOPORS"/>
    <property type="match status" value="1"/>
</dbReference>
<dbReference type="PROSITE" id="PS50089">
    <property type="entry name" value="ZF_RING_2"/>
    <property type="match status" value="1"/>
</dbReference>
<name>A0ABQ8FIW3_9FUNG</name>
<dbReference type="SMART" id="SM00184">
    <property type="entry name" value="RING"/>
    <property type="match status" value="1"/>
</dbReference>
<evidence type="ECO:0000313" key="11">
    <source>
        <dbReference type="EMBL" id="KAH6598928.1"/>
    </source>
</evidence>
<dbReference type="InterPro" id="IPR017907">
    <property type="entry name" value="Znf_RING_CS"/>
</dbReference>
<evidence type="ECO:0000256" key="4">
    <source>
        <dbReference type="ARBA" id="ARBA00022723"/>
    </source>
</evidence>
<evidence type="ECO:0000256" key="2">
    <source>
        <dbReference type="ARBA" id="ARBA00012483"/>
    </source>
</evidence>
<dbReference type="PANTHER" id="PTHR46077:SF1">
    <property type="entry name" value="TOP1 BINDING ARGININE_SERINE RICH PROTEIN, E3 UBIQUITIN LIGASE"/>
    <property type="match status" value="1"/>
</dbReference>
<keyword evidence="5 9" id="KW-0863">Zinc-finger</keyword>
<evidence type="ECO:0000256" key="1">
    <source>
        <dbReference type="ARBA" id="ARBA00000900"/>
    </source>
</evidence>
<evidence type="ECO:0000256" key="8">
    <source>
        <dbReference type="ARBA" id="ARBA00023163"/>
    </source>
</evidence>